<dbReference type="eggNOG" id="arCOG10787">
    <property type="taxonomic scope" value="Archaea"/>
</dbReference>
<proteinExistence type="predicted"/>
<dbReference type="PANTHER" id="PTHR30565">
    <property type="entry name" value="PROTEIN YCIF"/>
    <property type="match status" value="1"/>
</dbReference>
<evidence type="ECO:0000313" key="1">
    <source>
        <dbReference type="EMBL" id="SEV87156.1"/>
    </source>
</evidence>
<evidence type="ECO:0000313" key="2">
    <source>
        <dbReference type="Proteomes" id="UP000183275"/>
    </source>
</evidence>
<protein>
    <submittedName>
        <fullName evidence="1">Ferritin-like metal-binding protein YciE</fullName>
    </submittedName>
</protein>
<dbReference type="Pfam" id="PF05974">
    <property type="entry name" value="DUF892"/>
    <property type="match status" value="1"/>
</dbReference>
<accession>A0A1I0MH86</accession>
<dbReference type="SUPFAM" id="SSF47240">
    <property type="entry name" value="Ferritin-like"/>
    <property type="match status" value="1"/>
</dbReference>
<dbReference type="InterPro" id="IPR009078">
    <property type="entry name" value="Ferritin-like_SF"/>
</dbReference>
<reference evidence="2" key="1">
    <citation type="submission" date="2016-10" db="EMBL/GenBank/DDBJ databases">
        <authorList>
            <person name="Varghese N."/>
        </authorList>
    </citation>
    <scope>NUCLEOTIDE SEQUENCE [LARGE SCALE GENOMIC DNA]</scope>
    <source>
        <strain evidence="2">CGMCC 1.12284</strain>
    </source>
</reference>
<dbReference type="PANTHER" id="PTHR30565:SF9">
    <property type="entry name" value="PROTEIN YCIF"/>
    <property type="match status" value="1"/>
</dbReference>
<dbReference type="Proteomes" id="UP000183275">
    <property type="component" value="Unassembled WGS sequence"/>
</dbReference>
<name>A0A1I0MH86_9EURY</name>
<dbReference type="AlphaFoldDB" id="A0A1I0MH86"/>
<keyword evidence="2" id="KW-1185">Reference proteome</keyword>
<dbReference type="InterPro" id="IPR047114">
    <property type="entry name" value="YciF"/>
</dbReference>
<dbReference type="RefSeq" id="WP_049990824.1">
    <property type="nucleotide sequence ID" value="NZ_FOIS01000001.1"/>
</dbReference>
<gene>
    <name evidence="1" type="ORF">SAMN05216285_0909</name>
</gene>
<dbReference type="OrthoDB" id="302765at2157"/>
<dbReference type="InterPro" id="IPR010287">
    <property type="entry name" value="DUF892_YciF-like"/>
</dbReference>
<dbReference type="EMBL" id="FOIS01000001">
    <property type="protein sequence ID" value="SEV87156.1"/>
    <property type="molecule type" value="Genomic_DNA"/>
</dbReference>
<dbReference type="Gene3D" id="1.20.1260.10">
    <property type="match status" value="1"/>
</dbReference>
<organism evidence="1 2">
    <name type="scientific">Natrinema salifodinae</name>
    <dbReference type="NCBI Taxonomy" id="1202768"/>
    <lineage>
        <taxon>Archaea</taxon>
        <taxon>Methanobacteriati</taxon>
        <taxon>Methanobacteriota</taxon>
        <taxon>Stenosarchaea group</taxon>
        <taxon>Halobacteria</taxon>
        <taxon>Halobacteriales</taxon>
        <taxon>Natrialbaceae</taxon>
        <taxon>Natrinema</taxon>
    </lineage>
</organism>
<dbReference type="STRING" id="1202768.SAMN05216285_0909"/>
<dbReference type="InterPro" id="IPR012347">
    <property type="entry name" value="Ferritin-like"/>
</dbReference>
<sequence>MSDSQSPPETEIRDPAALFTYDLAAVYDMEVKLVDALADLSETATNDNLSKGFALHRTETETQVRRVEDAFDALGAEPTRRADPLVDGLIAAQAQVEGDVADAALRNRRYLTLAIQTEQIEITSYEGLLATAAKAGLGDDVTDPLAANLGQEEKTLRKLEALAGAGGPDLGRLWRRITSA</sequence>